<sequence>MSPEKVVTEYFENLIQTKQPDWSYFAKGPNFIMKKLYTAGAKYFEKFIGAQLLTKNENKAVVLYAITNTKGEIHRFACTLKKVDGEWKIKTFDNYDIG</sequence>
<dbReference type="EMBL" id="JJRY01000012">
    <property type="protein sequence ID" value="KEF37658.1"/>
    <property type="molecule type" value="Genomic_DNA"/>
</dbReference>
<gene>
    <name evidence="1" type="ORF">M670_02960</name>
</gene>
<comment type="caution">
    <text evidence="1">The sequence shown here is derived from an EMBL/GenBank/DDBJ whole genome shotgun (WGS) entry which is preliminary data.</text>
</comment>
<dbReference type="PATRIC" id="fig|1348973.3.peg.2863"/>
<proteinExistence type="predicted"/>
<evidence type="ECO:0000313" key="2">
    <source>
        <dbReference type="Proteomes" id="UP000027936"/>
    </source>
</evidence>
<dbReference type="RefSeq" id="WP_035196425.1">
    <property type="nucleotide sequence ID" value="NZ_JJRY01000012.1"/>
</dbReference>
<accession>A0A072NL83</accession>
<dbReference type="AlphaFoldDB" id="A0A072NL83"/>
<organism evidence="1 2">
    <name type="scientific">Schinkia azotoformans MEV2011</name>
    <dbReference type="NCBI Taxonomy" id="1348973"/>
    <lineage>
        <taxon>Bacteria</taxon>
        <taxon>Bacillati</taxon>
        <taxon>Bacillota</taxon>
        <taxon>Bacilli</taxon>
        <taxon>Bacillales</taxon>
        <taxon>Bacillaceae</taxon>
        <taxon>Calidifontibacillus/Schinkia group</taxon>
        <taxon>Schinkia</taxon>
    </lineage>
</organism>
<evidence type="ECO:0000313" key="1">
    <source>
        <dbReference type="EMBL" id="KEF37658.1"/>
    </source>
</evidence>
<protein>
    <submittedName>
        <fullName evidence="1">Lumazine-binding domain</fullName>
    </submittedName>
</protein>
<name>A0A072NL83_SCHAZ</name>
<dbReference type="Proteomes" id="UP000027936">
    <property type="component" value="Unassembled WGS sequence"/>
</dbReference>
<reference evidence="1 2" key="1">
    <citation type="submission" date="2014-04" db="EMBL/GenBank/DDBJ databases">
        <title>Draft genome sequence of Bacillus azotoformans MEV2011, a (co-) denitrifying strain unable to grow in the presence of oxygen.</title>
        <authorList>
            <person name="Nielsen M."/>
            <person name="Schreiber L."/>
            <person name="Finster K."/>
            <person name="Schramm A."/>
        </authorList>
    </citation>
    <scope>NUCLEOTIDE SEQUENCE [LARGE SCALE GENOMIC DNA]</scope>
    <source>
        <strain evidence="1 2">MEV2011</strain>
    </source>
</reference>